<comment type="caution">
    <text evidence="1">The sequence shown here is derived from an EMBL/GenBank/DDBJ whole genome shotgun (WGS) entry which is preliminary data.</text>
</comment>
<accession>A0ACC3N071</accession>
<evidence type="ECO:0000313" key="1">
    <source>
        <dbReference type="EMBL" id="KAK3707491.1"/>
    </source>
</evidence>
<proteinExistence type="predicted"/>
<keyword evidence="2" id="KW-1185">Reference proteome</keyword>
<dbReference type="Proteomes" id="UP001281147">
    <property type="component" value="Unassembled WGS sequence"/>
</dbReference>
<protein>
    <submittedName>
        <fullName evidence="1">Uncharacterized protein</fullName>
    </submittedName>
</protein>
<dbReference type="EMBL" id="JAUTXU010000110">
    <property type="protein sequence ID" value="KAK3707491.1"/>
    <property type="molecule type" value="Genomic_DNA"/>
</dbReference>
<gene>
    <name evidence="1" type="ORF">LTR37_012133</name>
</gene>
<organism evidence="1 2">
    <name type="scientific">Vermiconidia calcicola</name>
    <dbReference type="NCBI Taxonomy" id="1690605"/>
    <lineage>
        <taxon>Eukaryota</taxon>
        <taxon>Fungi</taxon>
        <taxon>Dikarya</taxon>
        <taxon>Ascomycota</taxon>
        <taxon>Pezizomycotina</taxon>
        <taxon>Dothideomycetes</taxon>
        <taxon>Dothideomycetidae</taxon>
        <taxon>Mycosphaerellales</taxon>
        <taxon>Extremaceae</taxon>
        <taxon>Vermiconidia</taxon>
    </lineage>
</organism>
<sequence>MMAGKRFSNLDLVDACDNFSYEEEAYGQLYQLYLPDDQPYGYLWPEVVKRMPWTDDFAVDDERRRVTVLDASNGSDVSSACNAAFAKLINDTIDKDIFACLHKKHSEPFPILGAKYPVRFERFAGDLFGITARGAHLTVYTMTEEGMRIWVPRRHPNMFTYPNKLDTTVAGGVSADESPAQNIIREAHEEASLPADLIEHGIRSTGVLTYMSQEKGTPDGKETYIVPDVIYVYDLEVGPDITPVPGDEEVKEFYLMSVDEVKDALSRGEFKTNSAVVMLDFFIRHGMITADNEKDYVDIVTRMHRRLPFPTSA</sequence>
<reference evidence="1" key="1">
    <citation type="submission" date="2023-07" db="EMBL/GenBank/DDBJ databases">
        <title>Black Yeasts Isolated from many extreme environments.</title>
        <authorList>
            <person name="Coleine C."/>
            <person name="Stajich J.E."/>
            <person name="Selbmann L."/>
        </authorList>
    </citation>
    <scope>NUCLEOTIDE SEQUENCE</scope>
    <source>
        <strain evidence="1">CCFEE 5714</strain>
    </source>
</reference>
<evidence type="ECO:0000313" key="2">
    <source>
        <dbReference type="Proteomes" id="UP001281147"/>
    </source>
</evidence>
<name>A0ACC3N071_9PEZI</name>